<name>A0A2I0KXL5_PUNGR</name>
<protein>
    <submittedName>
        <fullName evidence="3">Uncharacterized protein</fullName>
    </submittedName>
</protein>
<keyword evidence="1" id="KW-0175">Coiled coil</keyword>
<proteinExistence type="predicted"/>
<evidence type="ECO:0000256" key="1">
    <source>
        <dbReference type="SAM" id="Coils"/>
    </source>
</evidence>
<dbReference type="AlphaFoldDB" id="A0A2I0KXL5"/>
<organism evidence="3 4">
    <name type="scientific">Punica granatum</name>
    <name type="common">Pomegranate</name>
    <dbReference type="NCBI Taxonomy" id="22663"/>
    <lineage>
        <taxon>Eukaryota</taxon>
        <taxon>Viridiplantae</taxon>
        <taxon>Streptophyta</taxon>
        <taxon>Embryophyta</taxon>
        <taxon>Tracheophyta</taxon>
        <taxon>Spermatophyta</taxon>
        <taxon>Magnoliopsida</taxon>
        <taxon>eudicotyledons</taxon>
        <taxon>Gunneridae</taxon>
        <taxon>Pentapetalae</taxon>
        <taxon>rosids</taxon>
        <taxon>malvids</taxon>
        <taxon>Myrtales</taxon>
        <taxon>Lythraceae</taxon>
        <taxon>Punica</taxon>
    </lineage>
</organism>
<dbReference type="EMBL" id="PGOL01000282">
    <property type="protein sequence ID" value="PKI73215.1"/>
    <property type="molecule type" value="Genomic_DNA"/>
</dbReference>
<evidence type="ECO:0000313" key="4">
    <source>
        <dbReference type="Proteomes" id="UP000233551"/>
    </source>
</evidence>
<feature type="coiled-coil region" evidence="1">
    <location>
        <begin position="1"/>
        <end position="28"/>
    </location>
</feature>
<reference evidence="3 4" key="1">
    <citation type="submission" date="2017-11" db="EMBL/GenBank/DDBJ databases">
        <title>De-novo sequencing of pomegranate (Punica granatum L.) genome.</title>
        <authorList>
            <person name="Akparov Z."/>
            <person name="Amiraslanov A."/>
            <person name="Hajiyeva S."/>
            <person name="Abbasov M."/>
            <person name="Kaur K."/>
            <person name="Hamwieh A."/>
            <person name="Solovyev V."/>
            <person name="Salamov A."/>
            <person name="Braich B."/>
            <person name="Kosarev P."/>
            <person name="Mahmoud A."/>
            <person name="Hajiyev E."/>
            <person name="Babayeva S."/>
            <person name="Izzatullayeva V."/>
            <person name="Mammadov A."/>
            <person name="Mammadov A."/>
            <person name="Sharifova S."/>
            <person name="Ojaghi J."/>
            <person name="Eynullazada K."/>
            <person name="Bayramov B."/>
            <person name="Abdulazimova A."/>
            <person name="Shahmuradov I."/>
        </authorList>
    </citation>
    <scope>NUCLEOTIDE SEQUENCE [LARGE SCALE GENOMIC DNA]</scope>
    <source>
        <strain evidence="4">cv. AG2017</strain>
        <tissue evidence="3">Leaf</tissue>
    </source>
</reference>
<sequence>MVELHRQIEGLQQCLKRYEARAANNDEEYDNPFYRDRVSDSSDDSSMHQVNQWNQDQDFGIKVEVPTFEGRPQSDEFTSWLYTLEQIFDNKNLPEECKVKLLSNLSVMLLYGGRLLRNKCFNDVKKLALEIEKQQKDGRKAGFKFVVLDSDSNMGSASPSDFSTGMKTSFSRTSFEDPNFISLGSECLRTIAWLGSIYLPKGRVTDACEKESSLPVYDPEVDDWKVI</sequence>
<evidence type="ECO:0000256" key="2">
    <source>
        <dbReference type="SAM" id="MobiDB-lite"/>
    </source>
</evidence>
<feature type="region of interest" description="Disordered" evidence="2">
    <location>
        <begin position="29"/>
        <end position="49"/>
    </location>
</feature>
<dbReference type="Proteomes" id="UP000233551">
    <property type="component" value="Unassembled WGS sequence"/>
</dbReference>
<accession>A0A2I0KXL5</accession>
<evidence type="ECO:0000313" key="3">
    <source>
        <dbReference type="EMBL" id="PKI73215.1"/>
    </source>
</evidence>
<gene>
    <name evidence="3" type="ORF">CRG98_006413</name>
</gene>
<keyword evidence="4" id="KW-1185">Reference proteome</keyword>
<comment type="caution">
    <text evidence="3">The sequence shown here is derived from an EMBL/GenBank/DDBJ whole genome shotgun (WGS) entry which is preliminary data.</text>
</comment>